<dbReference type="PANTHER" id="PTHR38786">
    <property type="entry name" value="FLAGELLAR FLIJ PROTEIN"/>
    <property type="match status" value="1"/>
</dbReference>
<keyword evidence="11" id="KW-0175">Coiled coil</keyword>
<evidence type="ECO:0000256" key="1">
    <source>
        <dbReference type="ARBA" id="ARBA00004413"/>
    </source>
</evidence>
<evidence type="ECO:0000256" key="5">
    <source>
        <dbReference type="ARBA" id="ARBA00022475"/>
    </source>
</evidence>
<comment type="caution">
    <text evidence="12">The sequence shown here is derived from an EMBL/GenBank/DDBJ whole genome shotgun (WGS) entry which is preliminary data.</text>
</comment>
<dbReference type="InterPro" id="IPR012823">
    <property type="entry name" value="Flagell_FliJ"/>
</dbReference>
<dbReference type="GO" id="GO:0071973">
    <property type="term" value="P:bacterial-type flagellum-dependent cell motility"/>
    <property type="evidence" value="ECO:0007669"/>
    <property type="project" value="InterPro"/>
</dbReference>
<keyword evidence="5" id="KW-1003">Cell membrane</keyword>
<dbReference type="GO" id="GO:0009288">
    <property type="term" value="C:bacterial-type flagellum"/>
    <property type="evidence" value="ECO:0007669"/>
    <property type="project" value="InterPro"/>
</dbReference>
<sequence>MLKRLERMKKLVELAQDDLEKASTYLKGIQQQIALHQSQIEALKSYQSDYIQQLTRRESTTLQQLNTTQAFLDKLNTAIDQQTEEVARLNQAADEAEKSWIEFKTREQALVKLYEKIKKIMMLKWIRLNRKFLMTLAGDSFFSEINWMINLVCSIFSEIGLLVALTWIKSPTQLQRACL</sequence>
<keyword evidence="7" id="KW-1005">Bacterial flagellum biogenesis</keyword>
<evidence type="ECO:0000313" key="13">
    <source>
        <dbReference type="Proteomes" id="UP000027341"/>
    </source>
</evidence>
<keyword evidence="13" id="KW-1185">Reference proteome</keyword>
<reference evidence="12 13" key="1">
    <citation type="submission" date="2014-04" db="EMBL/GenBank/DDBJ databases">
        <title>Draft genome sequence of Hydrogenovibrio marinus MH-110, a model organism for aerobic H2 metabolism.</title>
        <authorList>
            <person name="Cha H.J."/>
            <person name="Jo B.H."/>
            <person name="Hwang B.H."/>
        </authorList>
    </citation>
    <scope>NUCLEOTIDE SEQUENCE [LARGE SCALE GENOMIC DNA]</scope>
    <source>
        <strain evidence="12 13">MH-110</strain>
    </source>
</reference>
<keyword evidence="9" id="KW-0472">Membrane</keyword>
<evidence type="ECO:0000256" key="3">
    <source>
        <dbReference type="ARBA" id="ARBA00020392"/>
    </source>
</evidence>
<proteinExistence type="inferred from homology"/>
<evidence type="ECO:0000256" key="9">
    <source>
        <dbReference type="ARBA" id="ARBA00023136"/>
    </source>
</evidence>
<dbReference type="InterPro" id="IPR053716">
    <property type="entry name" value="Flag_assembly_chemotaxis_eff"/>
</dbReference>
<evidence type="ECO:0000256" key="8">
    <source>
        <dbReference type="ARBA" id="ARBA00022927"/>
    </source>
</evidence>
<organism evidence="12 13">
    <name type="scientific">Hydrogenovibrio marinus</name>
    <dbReference type="NCBI Taxonomy" id="28885"/>
    <lineage>
        <taxon>Bacteria</taxon>
        <taxon>Pseudomonadati</taxon>
        <taxon>Pseudomonadota</taxon>
        <taxon>Gammaproteobacteria</taxon>
        <taxon>Thiotrichales</taxon>
        <taxon>Piscirickettsiaceae</taxon>
        <taxon>Hydrogenovibrio</taxon>
    </lineage>
</organism>
<dbReference type="GO" id="GO:0006935">
    <property type="term" value="P:chemotaxis"/>
    <property type="evidence" value="ECO:0007669"/>
    <property type="project" value="UniProtKB-KW"/>
</dbReference>
<dbReference type="SUPFAM" id="SSF53807">
    <property type="entry name" value="Helical backbone' metal receptor"/>
    <property type="match status" value="1"/>
</dbReference>
<evidence type="ECO:0000256" key="10">
    <source>
        <dbReference type="ARBA" id="ARBA00023225"/>
    </source>
</evidence>
<evidence type="ECO:0000256" key="4">
    <source>
        <dbReference type="ARBA" id="ARBA00022448"/>
    </source>
</evidence>
<dbReference type="PANTHER" id="PTHR38786:SF1">
    <property type="entry name" value="FLAGELLAR FLIJ PROTEIN"/>
    <property type="match status" value="1"/>
</dbReference>
<dbReference type="EMBL" id="JMIU01000001">
    <property type="protein sequence ID" value="KDN95400.1"/>
    <property type="molecule type" value="Genomic_DNA"/>
</dbReference>
<dbReference type="InterPro" id="IPR052570">
    <property type="entry name" value="FliJ"/>
</dbReference>
<gene>
    <name evidence="12" type="ORF">EI16_03630</name>
</gene>
<accession>A0A066ZZ57</accession>
<dbReference type="GO" id="GO:0015031">
    <property type="term" value="P:protein transport"/>
    <property type="evidence" value="ECO:0007669"/>
    <property type="project" value="UniProtKB-KW"/>
</dbReference>
<name>A0A066ZZ57_HYDMR</name>
<dbReference type="Pfam" id="PF02050">
    <property type="entry name" value="FliJ"/>
    <property type="match status" value="1"/>
</dbReference>
<evidence type="ECO:0000313" key="12">
    <source>
        <dbReference type="EMBL" id="KDN95400.1"/>
    </source>
</evidence>
<keyword evidence="4" id="KW-0813">Transport</keyword>
<dbReference type="RefSeq" id="WP_035628842.1">
    <property type="nucleotide sequence ID" value="NZ_JMIU01000001.1"/>
</dbReference>
<dbReference type="Gene3D" id="1.10.287.1700">
    <property type="match status" value="1"/>
</dbReference>
<evidence type="ECO:0000256" key="6">
    <source>
        <dbReference type="ARBA" id="ARBA00022500"/>
    </source>
</evidence>
<evidence type="ECO:0000256" key="7">
    <source>
        <dbReference type="ARBA" id="ARBA00022795"/>
    </source>
</evidence>
<comment type="subcellular location">
    <subcellularLocation>
        <location evidence="1">Cell membrane</location>
        <topology evidence="1">Peripheral membrane protein</topology>
        <orientation evidence="1">Cytoplasmic side</orientation>
    </subcellularLocation>
</comment>
<dbReference type="AlphaFoldDB" id="A0A066ZZ57"/>
<protein>
    <recommendedName>
        <fullName evidence="3">Flagellar FliJ protein</fullName>
    </recommendedName>
</protein>
<dbReference type="GO" id="GO:0005886">
    <property type="term" value="C:plasma membrane"/>
    <property type="evidence" value="ECO:0007669"/>
    <property type="project" value="UniProtKB-SubCell"/>
</dbReference>
<comment type="similarity">
    <text evidence="2">Belongs to the FliJ family.</text>
</comment>
<keyword evidence="10" id="KW-1006">Bacterial flagellum protein export</keyword>
<dbReference type="GO" id="GO:0044781">
    <property type="term" value="P:bacterial-type flagellum organization"/>
    <property type="evidence" value="ECO:0007669"/>
    <property type="project" value="UniProtKB-KW"/>
</dbReference>
<keyword evidence="8" id="KW-0653">Protein transport</keyword>
<feature type="coiled-coil region" evidence="11">
    <location>
        <begin position="72"/>
        <end position="99"/>
    </location>
</feature>
<dbReference type="NCBIfam" id="TIGR02473">
    <property type="entry name" value="flagell_FliJ"/>
    <property type="match status" value="1"/>
</dbReference>
<keyword evidence="6" id="KW-0145">Chemotaxis</keyword>
<evidence type="ECO:0000256" key="11">
    <source>
        <dbReference type="SAM" id="Coils"/>
    </source>
</evidence>
<dbReference type="Proteomes" id="UP000027341">
    <property type="component" value="Unassembled WGS sequence"/>
</dbReference>
<evidence type="ECO:0000256" key="2">
    <source>
        <dbReference type="ARBA" id="ARBA00010004"/>
    </source>
</evidence>
<dbReference type="STRING" id="28885.EI16_03630"/>